<dbReference type="EC" id="1.2.1.20" evidence="5"/>
<evidence type="ECO:0000259" key="4">
    <source>
        <dbReference type="Pfam" id="PF00171"/>
    </source>
</evidence>
<reference evidence="5 6" key="1">
    <citation type="submission" date="2020-10" db="EMBL/GenBank/DDBJ databases">
        <title>Complete genome sequence of Corynebacterium massiliense DSM 45435, type strain of Corynebacterium massiliense.</title>
        <authorList>
            <person name="Busche T."/>
            <person name="Kalinowski J."/>
            <person name="Ruckert C."/>
        </authorList>
    </citation>
    <scope>NUCLEOTIDE SEQUENCE [LARGE SCALE GENOMIC DNA]</scope>
    <source>
        <strain evidence="5 6">DSM 45435</strain>
    </source>
</reference>
<evidence type="ECO:0000256" key="1">
    <source>
        <dbReference type="ARBA" id="ARBA00023002"/>
    </source>
</evidence>
<evidence type="ECO:0000313" key="6">
    <source>
        <dbReference type="Proteomes" id="UP001220064"/>
    </source>
</evidence>
<evidence type="ECO:0000313" key="5">
    <source>
        <dbReference type="EMBL" id="WCZ31972.1"/>
    </source>
</evidence>
<accession>A0ABY7U5K5</accession>
<dbReference type="Gene3D" id="3.40.605.10">
    <property type="entry name" value="Aldehyde Dehydrogenase, Chain A, domain 1"/>
    <property type="match status" value="1"/>
</dbReference>
<proteinExistence type="inferred from homology"/>
<keyword evidence="1 3" id="KW-0560">Oxidoreductase</keyword>
<dbReference type="InterPro" id="IPR016163">
    <property type="entry name" value="Ald_DH_C"/>
</dbReference>
<gene>
    <name evidence="5" type="primary">davD</name>
    <name evidence="5" type="ORF">CMASS_02565</name>
</gene>
<dbReference type="EMBL" id="CP063189">
    <property type="protein sequence ID" value="WCZ31972.1"/>
    <property type="molecule type" value="Genomic_DNA"/>
</dbReference>
<keyword evidence="6" id="KW-1185">Reference proteome</keyword>
<dbReference type="PROSITE" id="PS00687">
    <property type="entry name" value="ALDEHYDE_DEHYDR_GLU"/>
    <property type="match status" value="1"/>
</dbReference>
<dbReference type="Proteomes" id="UP001220064">
    <property type="component" value="Chromosome"/>
</dbReference>
<dbReference type="SUPFAM" id="SSF53720">
    <property type="entry name" value="ALDH-like"/>
    <property type="match status" value="1"/>
</dbReference>
<dbReference type="Gene3D" id="3.40.309.10">
    <property type="entry name" value="Aldehyde Dehydrogenase, Chain A, domain 2"/>
    <property type="match status" value="1"/>
</dbReference>
<dbReference type="Pfam" id="PF00171">
    <property type="entry name" value="Aldedh"/>
    <property type="match status" value="1"/>
</dbReference>
<sequence length="493" mass="53089">MATFDYSEVTHLLDGVPTGIRLGHEDTPATGNGTFEVEDPATGEVIAKVADAQSADWMRALELADAVRDEWAAVAPRTRADILREIFDRVMDRADDFATLMTLEMGKTYADAKAEVTYGADYLRWFGEEAVRMYGNHYASPAGNGSITTSLRPVGPALAITPWNFPLAMPTRKIGPALAAGCPIIVKPAKESPLTMLLFGQIATDVLKEYDVPSGVISIVPSQSSTDLSRELMADPRLRKVTFTGSTAVGKKLVEQSAENLQRTSMELGGNAPYIVHRDADLDEVIEGAKTAKMRGGGEVCIAANRFIVHEDIAAEFADRMVEMMESYTRGHGLAEGTTQGPLVSAKQRDQIAELVDAARDAGATIRTGGAPIEGEGYFYPATVITDIPDDADILRQEIFGPVATITTYSDVEEAVRKANDTEFGLAAYAFSKDFETSEYFARHLDAGMVGINRAGISDAAAPFGGVKFSGFGREGGPEGIHEYVEVHYIAKP</sequence>
<dbReference type="InterPro" id="IPR016162">
    <property type="entry name" value="Ald_DH_N"/>
</dbReference>
<evidence type="ECO:0000256" key="3">
    <source>
        <dbReference type="RuleBase" id="RU003345"/>
    </source>
</evidence>
<name>A0ABY7U5K5_9CORY</name>
<organism evidence="5 6">
    <name type="scientific">Corynebacterium massiliense DSM 45435</name>
    <dbReference type="NCBI Taxonomy" id="1121364"/>
    <lineage>
        <taxon>Bacteria</taxon>
        <taxon>Bacillati</taxon>
        <taxon>Actinomycetota</taxon>
        <taxon>Actinomycetes</taxon>
        <taxon>Mycobacteriales</taxon>
        <taxon>Corynebacteriaceae</taxon>
        <taxon>Corynebacterium</taxon>
    </lineage>
</organism>
<dbReference type="CDD" id="cd07103">
    <property type="entry name" value="ALDH_F5_SSADH_GabD"/>
    <property type="match status" value="1"/>
</dbReference>
<dbReference type="InterPro" id="IPR016161">
    <property type="entry name" value="Ald_DH/histidinol_DH"/>
</dbReference>
<dbReference type="PANTHER" id="PTHR43353">
    <property type="entry name" value="SUCCINATE-SEMIALDEHYDE DEHYDROGENASE, MITOCHONDRIAL"/>
    <property type="match status" value="1"/>
</dbReference>
<evidence type="ECO:0000256" key="2">
    <source>
        <dbReference type="PROSITE-ProRule" id="PRU10007"/>
    </source>
</evidence>
<dbReference type="GO" id="GO:0102810">
    <property type="term" value="F:glutarate-semialdehyde dehydrogenase (NADP+) activity"/>
    <property type="evidence" value="ECO:0007669"/>
    <property type="project" value="UniProtKB-EC"/>
</dbReference>
<dbReference type="PANTHER" id="PTHR43353:SF5">
    <property type="entry name" value="SUCCINATE-SEMIALDEHYDE DEHYDROGENASE, MITOCHONDRIAL"/>
    <property type="match status" value="1"/>
</dbReference>
<comment type="similarity">
    <text evidence="3">Belongs to the aldehyde dehydrogenase family.</text>
</comment>
<feature type="domain" description="Aldehyde dehydrogenase" evidence="4">
    <location>
        <begin position="33"/>
        <end position="488"/>
    </location>
</feature>
<dbReference type="InterPro" id="IPR050740">
    <property type="entry name" value="Aldehyde_DH_Superfamily"/>
</dbReference>
<feature type="active site" evidence="2">
    <location>
        <position position="267"/>
    </location>
</feature>
<dbReference type="RefSeq" id="WP_022862599.1">
    <property type="nucleotide sequence ID" value="NZ_ATVG01000003.1"/>
</dbReference>
<protein>
    <submittedName>
        <fullName evidence="5">Glutarate-semialdehyde dehydrogenase DavD</fullName>
        <ecNumber evidence="5">1.2.1.20</ecNumber>
    </submittedName>
</protein>
<dbReference type="InterPro" id="IPR029510">
    <property type="entry name" value="Ald_DH_CS_GLU"/>
</dbReference>
<dbReference type="InterPro" id="IPR015590">
    <property type="entry name" value="Aldehyde_DH_dom"/>
</dbReference>